<evidence type="ECO:0000313" key="4">
    <source>
        <dbReference type="Proteomes" id="UP000079169"/>
    </source>
</evidence>
<name>A0A1S4ELX2_DIACI</name>
<dbReference type="SUPFAM" id="SSF63748">
    <property type="entry name" value="Tudor/PWWP/MBT"/>
    <property type="match status" value="1"/>
</dbReference>
<dbReference type="STRING" id="121845.A0A1S4ELX2"/>
<feature type="transmembrane region" description="Helical" evidence="2">
    <location>
        <begin position="655"/>
        <end position="676"/>
    </location>
</feature>
<dbReference type="KEGG" id="dci:103518046"/>
<keyword evidence="2" id="KW-0472">Membrane</keyword>
<feature type="compositionally biased region" description="Polar residues" evidence="1">
    <location>
        <begin position="300"/>
        <end position="324"/>
    </location>
</feature>
<dbReference type="Proteomes" id="UP000079169">
    <property type="component" value="Unplaced"/>
</dbReference>
<dbReference type="PANTHER" id="PTHR16442:SF1">
    <property type="entry name" value="RING FINGER PROTEIN 17"/>
    <property type="match status" value="1"/>
</dbReference>
<dbReference type="InterPro" id="IPR002999">
    <property type="entry name" value="Tudor"/>
</dbReference>
<sequence length="683" mass="75243">MVLTRTCKLLTARELYYLDLIPKLKSGAHSVHAPNASSLKDLQQVERHIRATMSLLHAHLQLKEKQLLHSLACFGNGTKKLTSDMMADIQAHVKKLKSGAHSVHAPNASSLKDLQQKLKSGAHSVHAPNASSLKDLQQVERHIRATMSLLHAHLQLKEKQLLHSLACFGNGTKKLTSDMMADIQAHVKSVNMLLQNAQTVIASPTMYCLDVDKLLSRLKSVPDNTPCHIVTSPVSTTAKPKLKIDVDNIKTALNQIDLEIPQNVSPLSLVSTADLPPDYNIPPIAPAMKTSDPKMVLSRPPSSMSVRSDVTNKSDTNSLADNPSTSSAVTIIKDFGSETSAPKSIIPCMPEEVVVVHVDTPGDFYVQRKTAQIDLKKIDCFIDPFYVEKQRPVSRVNLDDIYLAKFAADGKWYRVRVTQIPPPGSPPDAPLTLLYIDWGNGDQQPLCRLRPCPGRIKSIPALAIHCAMYDCVPVHSRAWSPESIKYFVSIILKEDDESSVSMQVYTILPNNNQYCVDLHVLGEYGTVSVRSTLLALNYARQYKSGSSSVSSVDSRHDPVPLTKTNSAESLSVIPEPGLPKHTLVDVRVSYVESPAYFCVQKVGESQVIFTYIRMIGHYLIQLGLAYLISHLCSLSSGPGQSGTTHNVNTYLLCQLTFSSLLLSVCVIIGSAWTFFLDYRISVR</sequence>
<dbReference type="InterPro" id="IPR035437">
    <property type="entry name" value="SNase_OB-fold_sf"/>
</dbReference>
<evidence type="ECO:0000256" key="1">
    <source>
        <dbReference type="SAM" id="MobiDB-lite"/>
    </source>
</evidence>
<dbReference type="PANTHER" id="PTHR16442">
    <property type="entry name" value="RING FINGER PROTEIN 17"/>
    <property type="match status" value="1"/>
</dbReference>
<organism evidence="4 5">
    <name type="scientific">Diaphorina citri</name>
    <name type="common">Asian citrus psyllid</name>
    <dbReference type="NCBI Taxonomy" id="121845"/>
    <lineage>
        <taxon>Eukaryota</taxon>
        <taxon>Metazoa</taxon>
        <taxon>Ecdysozoa</taxon>
        <taxon>Arthropoda</taxon>
        <taxon>Hexapoda</taxon>
        <taxon>Insecta</taxon>
        <taxon>Pterygota</taxon>
        <taxon>Neoptera</taxon>
        <taxon>Paraneoptera</taxon>
        <taxon>Hemiptera</taxon>
        <taxon>Sternorrhyncha</taxon>
        <taxon>Psylloidea</taxon>
        <taxon>Psyllidae</taxon>
        <taxon>Diaphorininae</taxon>
        <taxon>Diaphorina</taxon>
    </lineage>
</organism>
<dbReference type="AlphaFoldDB" id="A0A1S4ELX2"/>
<feature type="region of interest" description="Disordered" evidence="1">
    <location>
        <begin position="290"/>
        <end position="324"/>
    </location>
</feature>
<evidence type="ECO:0000256" key="2">
    <source>
        <dbReference type="SAM" id="Phobius"/>
    </source>
</evidence>
<dbReference type="PROSITE" id="PS50304">
    <property type="entry name" value="TUDOR"/>
    <property type="match status" value="1"/>
</dbReference>
<evidence type="ECO:0000259" key="3">
    <source>
        <dbReference type="PROSITE" id="PS50304"/>
    </source>
</evidence>
<dbReference type="Gene3D" id="2.40.50.90">
    <property type="match status" value="1"/>
</dbReference>
<gene>
    <name evidence="5" type="primary">LOC103518046</name>
</gene>
<dbReference type="RefSeq" id="XP_017303163.1">
    <property type="nucleotide sequence ID" value="XM_017447674.1"/>
</dbReference>
<dbReference type="PaxDb" id="121845-A0A1S4ELX2"/>
<keyword evidence="2" id="KW-1133">Transmembrane helix</keyword>
<dbReference type="Pfam" id="PF00567">
    <property type="entry name" value="TUDOR"/>
    <property type="match status" value="1"/>
</dbReference>
<dbReference type="GeneID" id="103518046"/>
<dbReference type="GO" id="GO:0005737">
    <property type="term" value="C:cytoplasm"/>
    <property type="evidence" value="ECO:0007669"/>
    <property type="project" value="UniProtKB-ARBA"/>
</dbReference>
<proteinExistence type="predicted"/>
<accession>A0A1S4ELX2</accession>
<dbReference type="Gene3D" id="2.30.30.140">
    <property type="match status" value="1"/>
</dbReference>
<keyword evidence="2" id="KW-0812">Transmembrane</keyword>
<evidence type="ECO:0000313" key="5">
    <source>
        <dbReference type="RefSeq" id="XP_017303163.1"/>
    </source>
</evidence>
<keyword evidence="4" id="KW-1185">Reference proteome</keyword>
<protein>
    <submittedName>
        <fullName evidence="5">Uncharacterized protein LOC103518046</fullName>
    </submittedName>
</protein>
<feature type="domain" description="Tudor" evidence="3">
    <location>
        <begin position="395"/>
        <end position="459"/>
    </location>
</feature>
<reference evidence="5" key="1">
    <citation type="submission" date="2025-08" db="UniProtKB">
        <authorList>
            <consortium name="RefSeq"/>
        </authorList>
    </citation>
    <scope>IDENTIFICATION</scope>
</reference>